<comment type="similarity">
    <text evidence="1">Belongs to the methyltransferase superfamily. L-isoaspartyl/D-aspartyl protein methyltransferase family.</text>
</comment>
<dbReference type="PANTHER" id="PTHR11579:SF28">
    <property type="entry name" value="PROTEIN-L-ISOASPARTATE O-METHYLTRANSFERASE 1"/>
    <property type="match status" value="1"/>
</dbReference>
<comment type="catalytic activity">
    <reaction evidence="6">
        <text>[protein]-L-isoaspartate + S-adenosyl-L-methionine = [protein]-L-isoaspartate alpha-methyl ester + S-adenosyl-L-homocysteine</text>
        <dbReference type="Rhea" id="RHEA:12705"/>
        <dbReference type="Rhea" id="RHEA-COMP:12143"/>
        <dbReference type="Rhea" id="RHEA-COMP:12144"/>
        <dbReference type="ChEBI" id="CHEBI:57856"/>
        <dbReference type="ChEBI" id="CHEBI:59789"/>
        <dbReference type="ChEBI" id="CHEBI:90596"/>
        <dbReference type="ChEBI" id="CHEBI:90598"/>
        <dbReference type="EC" id="2.1.1.77"/>
    </reaction>
</comment>
<dbReference type="OrthoDB" id="73890at2759"/>
<feature type="region of interest" description="Disordered" evidence="7">
    <location>
        <begin position="48"/>
        <end position="102"/>
    </location>
</feature>
<keyword evidence="3" id="KW-0489">Methyltransferase</keyword>
<proteinExistence type="inferred from homology"/>
<organism evidence="8 9">
    <name type="scientific">Chara braunii</name>
    <name type="common">Braun's stonewort</name>
    <dbReference type="NCBI Taxonomy" id="69332"/>
    <lineage>
        <taxon>Eukaryota</taxon>
        <taxon>Viridiplantae</taxon>
        <taxon>Streptophyta</taxon>
        <taxon>Charophyceae</taxon>
        <taxon>Charales</taxon>
        <taxon>Characeae</taxon>
        <taxon>Chara</taxon>
    </lineage>
</organism>
<evidence type="ECO:0000256" key="7">
    <source>
        <dbReference type="SAM" id="MobiDB-lite"/>
    </source>
</evidence>
<accession>A0A388JT41</accession>
<feature type="compositionally biased region" description="Polar residues" evidence="7">
    <location>
        <begin position="72"/>
        <end position="84"/>
    </location>
</feature>
<evidence type="ECO:0000256" key="5">
    <source>
        <dbReference type="ARBA" id="ARBA00022691"/>
    </source>
</evidence>
<dbReference type="Pfam" id="PF01135">
    <property type="entry name" value="PCMT"/>
    <property type="match status" value="1"/>
</dbReference>
<dbReference type="GO" id="GO:0030091">
    <property type="term" value="P:protein repair"/>
    <property type="evidence" value="ECO:0007669"/>
    <property type="project" value="UniProtKB-ARBA"/>
</dbReference>
<dbReference type="PANTHER" id="PTHR11579">
    <property type="entry name" value="PROTEIN-L-ISOASPARTATE O-METHYLTRANSFERASE"/>
    <property type="match status" value="1"/>
</dbReference>
<evidence type="ECO:0000256" key="1">
    <source>
        <dbReference type="ARBA" id="ARBA00005369"/>
    </source>
</evidence>
<dbReference type="GO" id="GO:0005737">
    <property type="term" value="C:cytoplasm"/>
    <property type="evidence" value="ECO:0007669"/>
    <property type="project" value="TreeGrafter"/>
</dbReference>
<evidence type="ECO:0000256" key="3">
    <source>
        <dbReference type="ARBA" id="ARBA00022603"/>
    </source>
</evidence>
<sequence length="491" mass="52436">MDVLSYPIKCGLNSACVKYLPRASSAVSTVRRRLSFVNLLHPPASPFSARSWRRSGKQEEYSRHRGFMNPATAGSSLTSESRCSTGRKGRGGREGGREGDVRFAGKDVAGEGLPAVILRQSLSVLPVASWLLLSTCTQNPGVSLVQAECRGRLRSSGRGLSGWGVGGDPTRDTGSAAVYPGGEFQCARKAPESTACTLRHELVGGLVSGVVSEEGRGGEGGVRTRWGQERGHRVEAGRGGAVGGGGGGRGRGRGGGNPLELMMAWRSHGKDNQDLVDHLLKNRILHTPRVAEAMKKIDRGLFVPADWSAYEDSPQPIGFNATISAPHMHAHCLELLEPYLQPGMRVLDVGSGSGYVTAVFAMLVGETGRAVGVEHIPELVERSIENVKRSPAAVAMLERGVLSLHVGDGRQGWPQEAAYNAIHVGAAAPTMPEALIRQLKPNGRLVVPVGTLFQDLKVIDKLADGRVVEHNAMEVRYVPLTTREHQVQGDV</sequence>
<dbReference type="NCBIfam" id="TIGR00080">
    <property type="entry name" value="pimt"/>
    <property type="match status" value="1"/>
</dbReference>
<gene>
    <name evidence="8" type="ORF">CBR_g18585</name>
</gene>
<dbReference type="InterPro" id="IPR000682">
    <property type="entry name" value="PCMT"/>
</dbReference>
<dbReference type="EC" id="2.1.1.77" evidence="2"/>
<comment type="caution">
    <text evidence="8">The sequence shown here is derived from an EMBL/GenBank/DDBJ whole genome shotgun (WGS) entry which is preliminary data.</text>
</comment>
<dbReference type="STRING" id="69332.A0A388JT41"/>
<dbReference type="FunFam" id="3.40.50.150:FF:000027">
    <property type="entry name" value="Protein-L-isoaspartate O-methyltransferase"/>
    <property type="match status" value="1"/>
</dbReference>
<feature type="compositionally biased region" description="Basic and acidic residues" evidence="7">
    <location>
        <begin position="91"/>
        <end position="102"/>
    </location>
</feature>
<evidence type="ECO:0000313" key="9">
    <source>
        <dbReference type="Proteomes" id="UP000265515"/>
    </source>
</evidence>
<dbReference type="GO" id="GO:0004719">
    <property type="term" value="F:protein-L-isoaspartate (D-aspartate) O-methyltransferase activity"/>
    <property type="evidence" value="ECO:0007669"/>
    <property type="project" value="UniProtKB-EC"/>
</dbReference>
<dbReference type="GO" id="GO:0032259">
    <property type="term" value="P:methylation"/>
    <property type="evidence" value="ECO:0007669"/>
    <property type="project" value="UniProtKB-KW"/>
</dbReference>
<name>A0A388JT41_CHABU</name>
<keyword evidence="5" id="KW-0949">S-adenosyl-L-methionine</keyword>
<dbReference type="EMBL" id="BFEA01000016">
    <property type="protein sequence ID" value="GBG60989.1"/>
    <property type="molecule type" value="Genomic_DNA"/>
</dbReference>
<evidence type="ECO:0000256" key="4">
    <source>
        <dbReference type="ARBA" id="ARBA00022679"/>
    </source>
</evidence>
<evidence type="ECO:0000313" key="8">
    <source>
        <dbReference type="EMBL" id="GBG60989.1"/>
    </source>
</evidence>
<dbReference type="CDD" id="cd02440">
    <property type="entry name" value="AdoMet_MTases"/>
    <property type="match status" value="1"/>
</dbReference>
<dbReference type="SUPFAM" id="SSF53335">
    <property type="entry name" value="S-adenosyl-L-methionine-dependent methyltransferases"/>
    <property type="match status" value="1"/>
</dbReference>
<dbReference type="Proteomes" id="UP000265515">
    <property type="component" value="Unassembled WGS sequence"/>
</dbReference>
<dbReference type="InterPro" id="IPR029063">
    <property type="entry name" value="SAM-dependent_MTases_sf"/>
</dbReference>
<evidence type="ECO:0000256" key="6">
    <source>
        <dbReference type="ARBA" id="ARBA00029295"/>
    </source>
</evidence>
<dbReference type="Gramene" id="GBG60989">
    <property type="protein sequence ID" value="GBG60989"/>
    <property type="gene ID" value="CBR_g18585"/>
</dbReference>
<reference evidence="8 9" key="1">
    <citation type="journal article" date="2018" name="Cell">
        <title>The Chara Genome: Secondary Complexity and Implications for Plant Terrestrialization.</title>
        <authorList>
            <person name="Nishiyama T."/>
            <person name="Sakayama H."/>
            <person name="Vries J.D."/>
            <person name="Buschmann H."/>
            <person name="Saint-Marcoux D."/>
            <person name="Ullrich K.K."/>
            <person name="Haas F.B."/>
            <person name="Vanderstraeten L."/>
            <person name="Becker D."/>
            <person name="Lang D."/>
            <person name="Vosolsobe S."/>
            <person name="Rombauts S."/>
            <person name="Wilhelmsson P.K.I."/>
            <person name="Janitza P."/>
            <person name="Kern R."/>
            <person name="Heyl A."/>
            <person name="Rumpler F."/>
            <person name="Villalobos L.I.A.C."/>
            <person name="Clay J.M."/>
            <person name="Skokan R."/>
            <person name="Toyoda A."/>
            <person name="Suzuki Y."/>
            <person name="Kagoshima H."/>
            <person name="Schijlen E."/>
            <person name="Tajeshwar N."/>
            <person name="Catarino B."/>
            <person name="Hetherington A.J."/>
            <person name="Saltykova A."/>
            <person name="Bonnot C."/>
            <person name="Breuninger H."/>
            <person name="Symeonidi A."/>
            <person name="Radhakrishnan G.V."/>
            <person name="Van Nieuwerburgh F."/>
            <person name="Deforce D."/>
            <person name="Chang C."/>
            <person name="Karol K.G."/>
            <person name="Hedrich R."/>
            <person name="Ulvskov P."/>
            <person name="Glockner G."/>
            <person name="Delwiche C.F."/>
            <person name="Petrasek J."/>
            <person name="Van de Peer Y."/>
            <person name="Friml J."/>
            <person name="Beilby M."/>
            <person name="Dolan L."/>
            <person name="Kohara Y."/>
            <person name="Sugano S."/>
            <person name="Fujiyama A."/>
            <person name="Delaux P.-M."/>
            <person name="Quint M."/>
            <person name="TheiBen G."/>
            <person name="Hagemann M."/>
            <person name="Harholt J."/>
            <person name="Dunand C."/>
            <person name="Zachgo S."/>
            <person name="Langdale J."/>
            <person name="Maumus F."/>
            <person name="Straeten D.V.D."/>
            <person name="Gould S.B."/>
            <person name="Rensing S.A."/>
        </authorList>
    </citation>
    <scope>NUCLEOTIDE SEQUENCE [LARGE SCALE GENOMIC DNA]</scope>
    <source>
        <strain evidence="8 9">S276</strain>
    </source>
</reference>
<dbReference type="Gene3D" id="3.40.50.150">
    <property type="entry name" value="Vaccinia Virus protein VP39"/>
    <property type="match status" value="1"/>
</dbReference>
<dbReference type="AlphaFoldDB" id="A0A388JT41"/>
<evidence type="ECO:0000256" key="2">
    <source>
        <dbReference type="ARBA" id="ARBA00011890"/>
    </source>
</evidence>
<keyword evidence="4" id="KW-0808">Transferase</keyword>
<keyword evidence="9" id="KW-1185">Reference proteome</keyword>
<protein>
    <recommendedName>
        <fullName evidence="2">protein-L-isoaspartate(D-aspartate) O-methyltransferase</fullName>
        <ecNumber evidence="2">2.1.1.77</ecNumber>
    </recommendedName>
</protein>